<dbReference type="SUPFAM" id="SSF48008">
    <property type="entry name" value="GntR ligand-binding domain-like"/>
    <property type="match status" value="1"/>
</dbReference>
<dbReference type="EMBL" id="CP036532">
    <property type="protein sequence ID" value="QBK30890.1"/>
    <property type="molecule type" value="Genomic_DNA"/>
</dbReference>
<dbReference type="Gene3D" id="1.20.120.530">
    <property type="entry name" value="GntR ligand-binding domain-like"/>
    <property type="match status" value="1"/>
</dbReference>
<name>A0A4P6V355_9HYPH</name>
<keyword evidence="6" id="KW-1185">Reference proteome</keyword>
<protein>
    <submittedName>
        <fullName evidence="5">GntR family transcriptional regulator</fullName>
    </submittedName>
</protein>
<feature type="domain" description="HTH gntR-type" evidence="4">
    <location>
        <begin position="24"/>
        <end position="91"/>
    </location>
</feature>
<dbReference type="InterPro" id="IPR000524">
    <property type="entry name" value="Tscrpt_reg_HTH_GntR"/>
</dbReference>
<dbReference type="AlphaFoldDB" id="A0A4P6V355"/>
<dbReference type="SUPFAM" id="SSF46785">
    <property type="entry name" value="Winged helix' DNA-binding domain"/>
    <property type="match status" value="1"/>
</dbReference>
<keyword evidence="3" id="KW-0804">Transcription</keyword>
<dbReference type="PROSITE" id="PS50949">
    <property type="entry name" value="HTH_GNTR"/>
    <property type="match status" value="1"/>
</dbReference>
<reference evidence="5 6" key="1">
    <citation type="journal article" date="2017" name="Int. J. Syst. Evol. Microbiol.">
        <title>Roseitalea porphyridii gen. nov., sp. nov., isolated from a red alga, and reclassification of Hoeflea suaedae Chung et al. 2013 as Pseudohoeflea suaedae gen. nov., comb. nov.</title>
        <authorList>
            <person name="Hyeon J.W."/>
            <person name="Jeong S.E."/>
            <person name="Baek K."/>
            <person name="Jeon C.O."/>
        </authorList>
    </citation>
    <scope>NUCLEOTIDE SEQUENCE [LARGE SCALE GENOMIC DNA]</scope>
    <source>
        <strain evidence="5 6">MA7-20</strain>
    </source>
</reference>
<proteinExistence type="predicted"/>
<evidence type="ECO:0000256" key="1">
    <source>
        <dbReference type="ARBA" id="ARBA00023015"/>
    </source>
</evidence>
<dbReference type="InterPro" id="IPR036388">
    <property type="entry name" value="WH-like_DNA-bd_sf"/>
</dbReference>
<dbReference type="KEGG" id="rpod:E0E05_09975"/>
<dbReference type="Gene3D" id="1.10.10.10">
    <property type="entry name" value="Winged helix-like DNA-binding domain superfamily/Winged helix DNA-binding domain"/>
    <property type="match status" value="1"/>
</dbReference>
<sequence>MTASRKTRAARARELPGFKTSLPKTRRAQVAEILRKHVLSGKIEPGTQLIESRLSRSLGVSRSSIREAIWELVDQGLLVNRPYAGTFVVSLDEKAMCDLFALRGALERFCFTELWPRRNETFGAEFTNRHEALVAAVEAGDEDKTLAAELHFHSFPYQYADNQALREVWEQLYNRIQLGIAMTRGFTRGSEFVENNRRYLDAALGDDLEAMLREIDRHLQIGVDDVRDLMGADPRTGAQTGAGAAL</sequence>
<dbReference type="SMART" id="SM00345">
    <property type="entry name" value="HTH_GNTR"/>
    <property type="match status" value="1"/>
</dbReference>
<gene>
    <name evidence="5" type="ORF">E0E05_09975</name>
</gene>
<accession>A0A4P6V355</accession>
<organism evidence="5 6">
    <name type="scientific">Roseitalea porphyridii</name>
    <dbReference type="NCBI Taxonomy" id="1852022"/>
    <lineage>
        <taxon>Bacteria</taxon>
        <taxon>Pseudomonadati</taxon>
        <taxon>Pseudomonadota</taxon>
        <taxon>Alphaproteobacteria</taxon>
        <taxon>Hyphomicrobiales</taxon>
        <taxon>Ahrensiaceae</taxon>
        <taxon>Roseitalea</taxon>
    </lineage>
</organism>
<evidence type="ECO:0000256" key="3">
    <source>
        <dbReference type="ARBA" id="ARBA00023163"/>
    </source>
</evidence>
<dbReference type="OrthoDB" id="9806293at2"/>
<keyword evidence="2" id="KW-0238">DNA-binding</keyword>
<evidence type="ECO:0000313" key="5">
    <source>
        <dbReference type="EMBL" id="QBK30890.1"/>
    </source>
</evidence>
<dbReference type="PANTHER" id="PTHR43537:SF24">
    <property type="entry name" value="GLUCONATE OPERON TRANSCRIPTIONAL REPRESSOR"/>
    <property type="match status" value="1"/>
</dbReference>
<dbReference type="GO" id="GO:0003700">
    <property type="term" value="F:DNA-binding transcription factor activity"/>
    <property type="evidence" value="ECO:0007669"/>
    <property type="project" value="InterPro"/>
</dbReference>
<dbReference type="InterPro" id="IPR008920">
    <property type="entry name" value="TF_FadR/GntR_C"/>
</dbReference>
<dbReference type="Pfam" id="PF00392">
    <property type="entry name" value="GntR"/>
    <property type="match status" value="1"/>
</dbReference>
<dbReference type="PANTHER" id="PTHR43537">
    <property type="entry name" value="TRANSCRIPTIONAL REGULATOR, GNTR FAMILY"/>
    <property type="match status" value="1"/>
</dbReference>
<evidence type="ECO:0000313" key="6">
    <source>
        <dbReference type="Proteomes" id="UP000293719"/>
    </source>
</evidence>
<dbReference type="CDD" id="cd07377">
    <property type="entry name" value="WHTH_GntR"/>
    <property type="match status" value="1"/>
</dbReference>
<evidence type="ECO:0000256" key="2">
    <source>
        <dbReference type="ARBA" id="ARBA00023125"/>
    </source>
</evidence>
<dbReference type="Pfam" id="PF07729">
    <property type="entry name" value="FCD"/>
    <property type="match status" value="1"/>
</dbReference>
<dbReference type="GO" id="GO:0003677">
    <property type="term" value="F:DNA binding"/>
    <property type="evidence" value="ECO:0007669"/>
    <property type="project" value="UniProtKB-KW"/>
</dbReference>
<evidence type="ECO:0000259" key="4">
    <source>
        <dbReference type="PROSITE" id="PS50949"/>
    </source>
</evidence>
<dbReference type="GeneID" id="90767623"/>
<keyword evidence="1" id="KW-0805">Transcription regulation</keyword>
<dbReference type="InterPro" id="IPR036390">
    <property type="entry name" value="WH_DNA-bd_sf"/>
</dbReference>
<dbReference type="RefSeq" id="WP_131616574.1">
    <property type="nucleotide sequence ID" value="NZ_CP036532.1"/>
</dbReference>
<dbReference type="InterPro" id="IPR011711">
    <property type="entry name" value="GntR_C"/>
</dbReference>
<dbReference type="Proteomes" id="UP000293719">
    <property type="component" value="Chromosome"/>
</dbReference>